<keyword evidence="1" id="KW-0812">Transmembrane</keyword>
<accession>A0A423ERP6</accession>
<name>A0A423ERP6_9PSED</name>
<feature type="transmembrane region" description="Helical" evidence="1">
    <location>
        <begin position="60"/>
        <end position="78"/>
    </location>
</feature>
<dbReference type="AlphaFoldDB" id="A0A423ERP6"/>
<evidence type="ECO:0000313" key="2">
    <source>
        <dbReference type="EMBL" id="ROM33943.1"/>
    </source>
</evidence>
<sequence length="249" mass="26400">MTSIAQTSDATLDPPFLGFPQEGPVIRARKLRTHRIYALCVIVGLLPAALGASAGWQVAGLGLLFPGAGFFSVGGWALRLVPVFLALYGLSLIAWFGAGMISAPILIWLGSAAPAAGLAGGNSWKAGLPLALAALVLYQVVGALRKRKSNTAKLARREERKVFLSDAVRAVETRAIPAPPADQRELSLYWLKAFSHGEDLELVLYAGKADGAQQLTIERLQPGRGYPVQNAGKKASASWLTDTALRNST</sequence>
<feature type="transmembrane region" description="Helical" evidence="1">
    <location>
        <begin position="36"/>
        <end position="54"/>
    </location>
</feature>
<keyword evidence="1" id="KW-1133">Transmembrane helix</keyword>
<evidence type="ECO:0000313" key="3">
    <source>
        <dbReference type="Proteomes" id="UP000284656"/>
    </source>
</evidence>
<feature type="transmembrane region" description="Helical" evidence="1">
    <location>
        <begin position="127"/>
        <end position="144"/>
    </location>
</feature>
<keyword evidence="1" id="KW-0472">Membrane</keyword>
<feature type="transmembrane region" description="Helical" evidence="1">
    <location>
        <begin position="85"/>
        <end position="107"/>
    </location>
</feature>
<evidence type="ECO:0000256" key="1">
    <source>
        <dbReference type="SAM" id="Phobius"/>
    </source>
</evidence>
<reference evidence="2 3" key="1">
    <citation type="submission" date="2016-10" db="EMBL/GenBank/DDBJ databases">
        <title>Comparative genome analysis of multiple Pseudomonas spp. focuses on biocontrol and plant growth promoting traits.</title>
        <authorList>
            <person name="Tao X.-Y."/>
            <person name="Taylor C.G."/>
        </authorList>
    </citation>
    <scope>NUCLEOTIDE SEQUENCE [LARGE SCALE GENOMIC DNA]</scope>
    <source>
        <strain evidence="2 3">29G9</strain>
    </source>
</reference>
<dbReference type="Proteomes" id="UP000284656">
    <property type="component" value="Unassembled WGS sequence"/>
</dbReference>
<comment type="caution">
    <text evidence="2">The sequence shown here is derived from an EMBL/GenBank/DDBJ whole genome shotgun (WGS) entry which is preliminary data.</text>
</comment>
<organism evidence="2 3">
    <name type="scientific">Pseudomonas poae</name>
    <dbReference type="NCBI Taxonomy" id="200451"/>
    <lineage>
        <taxon>Bacteria</taxon>
        <taxon>Pseudomonadati</taxon>
        <taxon>Pseudomonadota</taxon>
        <taxon>Gammaproteobacteria</taxon>
        <taxon>Pseudomonadales</taxon>
        <taxon>Pseudomonadaceae</taxon>
        <taxon>Pseudomonas</taxon>
    </lineage>
</organism>
<gene>
    <name evidence="2" type="ORF">BK648_24605</name>
</gene>
<proteinExistence type="predicted"/>
<dbReference type="RefSeq" id="WP_123718328.1">
    <property type="nucleotide sequence ID" value="NZ_MOAY01000081.1"/>
</dbReference>
<dbReference type="EMBL" id="MOAY01000081">
    <property type="protein sequence ID" value="ROM33943.1"/>
    <property type="molecule type" value="Genomic_DNA"/>
</dbReference>
<protein>
    <submittedName>
        <fullName evidence="2">Uncharacterized protein</fullName>
    </submittedName>
</protein>